<keyword evidence="4" id="KW-0964">Secreted</keyword>
<keyword evidence="3" id="KW-0840">Vasodilator</keyword>
<dbReference type="PROSITE" id="PS00263">
    <property type="entry name" value="NATRIURETIC_PEPTIDE"/>
    <property type="match status" value="1"/>
</dbReference>
<dbReference type="InterPro" id="IPR000663">
    <property type="entry name" value="Natr_peptide"/>
</dbReference>
<keyword evidence="8" id="KW-0838">Vasoactive</keyword>
<evidence type="ECO:0000256" key="7">
    <source>
        <dbReference type="ARBA" id="ARBA00023157"/>
    </source>
</evidence>
<feature type="compositionally biased region" description="Polar residues" evidence="9">
    <location>
        <begin position="59"/>
        <end position="68"/>
    </location>
</feature>
<evidence type="ECO:0000256" key="10">
    <source>
        <dbReference type="SAM" id="SignalP"/>
    </source>
</evidence>
<name>R4FIJ0_9SAUR</name>
<feature type="region of interest" description="Disordered" evidence="9">
    <location>
        <begin position="42"/>
        <end position="89"/>
    </location>
</feature>
<keyword evidence="7" id="KW-1015">Disulfide bond</keyword>
<evidence type="ECO:0000256" key="8">
    <source>
        <dbReference type="RuleBase" id="RU003686"/>
    </source>
</evidence>
<protein>
    <submittedName>
        <fullName evidence="11">NP-Hem-13</fullName>
    </submittedName>
</protein>
<evidence type="ECO:0000256" key="6">
    <source>
        <dbReference type="ARBA" id="ARBA00022924"/>
    </source>
</evidence>
<feature type="chain" id="PRO_5004365058" evidence="10">
    <location>
        <begin position="27"/>
        <end position="114"/>
    </location>
</feature>
<dbReference type="SMART" id="SM00183">
    <property type="entry name" value="NAT_PEP"/>
    <property type="match status" value="1"/>
</dbReference>
<evidence type="ECO:0000256" key="1">
    <source>
        <dbReference type="ARBA" id="ARBA00004613"/>
    </source>
</evidence>
<sequence length="114" mass="11350">MVGLSRLAGGGLLLLVLALLPLALDGKPAPLPQALLKAPAGGMMASGRELTERQKLQQEHQPPQTEESSGPAAERSGSETAKLGDGCFGVPIDHIGSSSGMGCGGVPNPTPGGS</sequence>
<dbReference type="GO" id="GO:0042311">
    <property type="term" value="P:vasodilation"/>
    <property type="evidence" value="ECO:0007669"/>
    <property type="project" value="UniProtKB-KW"/>
</dbReference>
<organism evidence="11">
    <name type="scientific">Hemiaspis signata</name>
    <dbReference type="NCBI Taxonomy" id="355698"/>
    <lineage>
        <taxon>Eukaryota</taxon>
        <taxon>Metazoa</taxon>
        <taxon>Chordata</taxon>
        <taxon>Craniata</taxon>
        <taxon>Vertebrata</taxon>
        <taxon>Euteleostomi</taxon>
        <taxon>Lepidosauria</taxon>
        <taxon>Squamata</taxon>
        <taxon>Bifurcata</taxon>
        <taxon>Unidentata</taxon>
        <taxon>Episquamata</taxon>
        <taxon>Toxicofera</taxon>
        <taxon>Serpentes</taxon>
        <taxon>Colubroidea</taxon>
        <taxon>Elapidae</taxon>
        <taxon>Hydrophiinae</taxon>
        <taxon>Hemiaspis</taxon>
    </lineage>
</organism>
<comment type="subcellular location">
    <subcellularLocation>
        <location evidence="1 8">Secreted</location>
    </subcellularLocation>
</comment>
<reference evidence="11" key="1">
    <citation type="journal article" date="2013" name="Toxins">
        <title>Venom down under: dynamic evolution of Australian elapid snake toxins.</title>
        <authorList>
            <person name="Jackson T.N."/>
            <person name="Sunagar K."/>
            <person name="Undheim E.A."/>
            <person name="Koludarov I."/>
            <person name="Chan A.H."/>
            <person name="Sanders K."/>
            <person name="Ali S.A."/>
            <person name="Hendrikx I."/>
            <person name="Dunstan N."/>
            <person name="Fry B.G."/>
        </authorList>
    </citation>
    <scope>NUCLEOTIDE SEQUENCE</scope>
    <source>
        <tissue evidence="11">Maxillary venom gland</tissue>
    </source>
</reference>
<comment type="similarity">
    <text evidence="2 8">Belongs to the natriuretic peptide family.</text>
</comment>
<feature type="compositionally biased region" description="Basic and acidic residues" evidence="9">
    <location>
        <begin position="49"/>
        <end position="58"/>
    </location>
</feature>
<keyword evidence="5" id="KW-0800">Toxin</keyword>
<evidence type="ECO:0000313" key="11">
    <source>
        <dbReference type="EMBL" id="JAA74822.1"/>
    </source>
</evidence>
<dbReference type="GO" id="GO:0005179">
    <property type="term" value="F:hormone activity"/>
    <property type="evidence" value="ECO:0007669"/>
    <property type="project" value="InterPro"/>
</dbReference>
<dbReference type="EMBL" id="GAHF01000030">
    <property type="protein sequence ID" value="JAA74822.1"/>
    <property type="molecule type" value="mRNA"/>
</dbReference>
<proteinExistence type="evidence at transcript level"/>
<keyword evidence="10" id="KW-0732">Signal</keyword>
<evidence type="ECO:0000256" key="3">
    <source>
        <dbReference type="ARBA" id="ARBA00022429"/>
    </source>
</evidence>
<dbReference type="GO" id="GO:0008217">
    <property type="term" value="P:regulation of blood pressure"/>
    <property type="evidence" value="ECO:0007669"/>
    <property type="project" value="UniProtKB-KW"/>
</dbReference>
<dbReference type="GO" id="GO:0090729">
    <property type="term" value="F:toxin activity"/>
    <property type="evidence" value="ECO:0007669"/>
    <property type="project" value="UniProtKB-KW"/>
</dbReference>
<dbReference type="AlphaFoldDB" id="R4FIJ0"/>
<evidence type="ECO:0000256" key="9">
    <source>
        <dbReference type="SAM" id="MobiDB-lite"/>
    </source>
</evidence>
<keyword evidence="6" id="KW-0382">Hypotensive agent</keyword>
<evidence type="ECO:0000256" key="5">
    <source>
        <dbReference type="ARBA" id="ARBA00022656"/>
    </source>
</evidence>
<accession>R4FIJ0</accession>
<dbReference type="Pfam" id="PF00212">
    <property type="entry name" value="ANP"/>
    <property type="match status" value="1"/>
</dbReference>
<evidence type="ECO:0000256" key="4">
    <source>
        <dbReference type="ARBA" id="ARBA00022525"/>
    </source>
</evidence>
<evidence type="ECO:0000256" key="2">
    <source>
        <dbReference type="ARBA" id="ARBA00009041"/>
    </source>
</evidence>
<feature type="signal peptide" evidence="10">
    <location>
        <begin position="1"/>
        <end position="26"/>
    </location>
</feature>
<dbReference type="GO" id="GO:0005576">
    <property type="term" value="C:extracellular region"/>
    <property type="evidence" value="ECO:0007669"/>
    <property type="project" value="UniProtKB-SubCell"/>
</dbReference>
<dbReference type="InterPro" id="IPR030480">
    <property type="entry name" value="Natr_peptide_CS"/>
</dbReference>